<feature type="domain" description="MADF" evidence="2">
    <location>
        <begin position="2"/>
        <end position="83"/>
    </location>
</feature>
<dbReference type="Pfam" id="PF10545">
    <property type="entry name" value="MADF_DNA_bdg"/>
    <property type="match status" value="1"/>
</dbReference>
<protein>
    <recommendedName>
        <fullName evidence="2">MADF domain-containing protein</fullName>
    </recommendedName>
</protein>
<organism evidence="3 4">
    <name type="scientific">Dryococelus australis</name>
    <dbReference type="NCBI Taxonomy" id="614101"/>
    <lineage>
        <taxon>Eukaryota</taxon>
        <taxon>Metazoa</taxon>
        <taxon>Ecdysozoa</taxon>
        <taxon>Arthropoda</taxon>
        <taxon>Hexapoda</taxon>
        <taxon>Insecta</taxon>
        <taxon>Pterygota</taxon>
        <taxon>Neoptera</taxon>
        <taxon>Polyneoptera</taxon>
        <taxon>Phasmatodea</taxon>
        <taxon>Verophasmatodea</taxon>
        <taxon>Anareolatae</taxon>
        <taxon>Phasmatidae</taxon>
        <taxon>Eurycanthinae</taxon>
        <taxon>Dryococelus</taxon>
    </lineage>
</organism>
<reference evidence="3 4" key="1">
    <citation type="submission" date="2023-02" db="EMBL/GenBank/DDBJ databases">
        <title>LHISI_Scaffold_Assembly.</title>
        <authorList>
            <person name="Stuart O.P."/>
            <person name="Cleave R."/>
            <person name="Magrath M.J.L."/>
            <person name="Mikheyev A.S."/>
        </authorList>
    </citation>
    <scope>NUCLEOTIDE SEQUENCE [LARGE SCALE GENOMIC DNA]</scope>
    <source>
        <strain evidence="3">Daus_M_001</strain>
        <tissue evidence="3">Leg muscle</tissue>
    </source>
</reference>
<evidence type="ECO:0000259" key="2">
    <source>
        <dbReference type="PROSITE" id="PS51029"/>
    </source>
</evidence>
<proteinExistence type="predicted"/>
<dbReference type="SMART" id="SM00595">
    <property type="entry name" value="MADF"/>
    <property type="match status" value="1"/>
</dbReference>
<evidence type="ECO:0000313" key="3">
    <source>
        <dbReference type="EMBL" id="KAJ8882732.1"/>
    </source>
</evidence>
<name>A0ABQ9HEI5_9NEOP</name>
<dbReference type="EMBL" id="JARBHB010000005">
    <property type="protein sequence ID" value="KAJ8882732.1"/>
    <property type="molecule type" value="Genomic_DNA"/>
</dbReference>
<gene>
    <name evidence="3" type="ORF">PR048_014545</name>
</gene>
<evidence type="ECO:0000256" key="1">
    <source>
        <dbReference type="SAM" id="MobiDB-lite"/>
    </source>
</evidence>
<feature type="region of interest" description="Disordered" evidence="1">
    <location>
        <begin position="194"/>
        <end position="232"/>
    </location>
</feature>
<dbReference type="PANTHER" id="PTHR19446">
    <property type="entry name" value="REVERSE TRANSCRIPTASES"/>
    <property type="match status" value="1"/>
</dbReference>
<keyword evidence="4" id="KW-1185">Reference proteome</keyword>
<feature type="compositionally biased region" description="Polar residues" evidence="1">
    <location>
        <begin position="209"/>
        <end position="225"/>
    </location>
</feature>
<dbReference type="Proteomes" id="UP001159363">
    <property type="component" value="Chromosome 4"/>
</dbReference>
<dbReference type="PROSITE" id="PS51029">
    <property type="entry name" value="MADF"/>
    <property type="match status" value="1"/>
</dbReference>
<dbReference type="InterPro" id="IPR006578">
    <property type="entry name" value="MADF-dom"/>
</dbReference>
<evidence type="ECO:0000313" key="4">
    <source>
        <dbReference type="Proteomes" id="UP001159363"/>
    </source>
</evidence>
<comment type="caution">
    <text evidence="3">The sequence shown here is derived from an EMBL/GenBank/DDBJ whole genome shotgun (WGS) entry which is preliminary data.</text>
</comment>
<accession>A0ABQ9HEI5</accession>
<sequence length="651" mass="73471">MKLITIYEERPVFWDVMLSDYRNRDKKQTALAEITSALNADSEDELTKAKKKEMKSGSEGSDTATYTTWPYFTVLQFVIPAVRARITTANIQPKFFSVTLSTLSSTSLLQCMPRRFGISLLAPFTWYNGAICAFRAHRPSAWMYRCSLLDIRKLWREQTARPTLSDLVGSKNIGFRRTRNLLATITSGGKDSSPDYNAWYRAERPNTPPSDTRPLQPTETNQQDNNDVDEPGTSAVHLFSVRKQKRKTQSVGISDSDLDEAIKKAKTFLDKPSDSYTVFGEYVAMELRYMRSNFNRRCLMSLIRRNIADVVDEDDNMHMSASKLSASSGYVDNSVPQGDYYVTTCAKLFTSFNPLSHPTRSHRFGTISVNFAFCCYKHDKCRRRCELSCRDCTNHHYSPRVGAMTLDITTPHLADTVCVASDSQQLPGNSQLEIVPLTESSSGSGKGDTAHASNAVACCTLCLVVARQRLKHSFGTFIKWRHAHLPRERCVGRGSPSTIEASSACRIRASFSIEEMNSIVRKTKLKKAPGMDGLMGEMLLRSYPRIREEMLTLFNDCLKTGTFPIEWKKGGGGNPRKEKSYMPITLSSVMRKTLECLIKRRLMEYLNVVQGIHSNQYGSMKGKSMEMAVMDMVDQVITYDQTYVLAVFLDI</sequence>